<protein>
    <submittedName>
        <fullName evidence="1">Os03g0855650 protein</fullName>
    </submittedName>
</protein>
<evidence type="ECO:0000313" key="2">
    <source>
        <dbReference type="Proteomes" id="UP000059680"/>
    </source>
</evidence>
<evidence type="ECO:0000313" key="1">
    <source>
        <dbReference type="EMBL" id="BAS87436.1"/>
    </source>
</evidence>
<keyword evidence="2" id="KW-1185">Reference proteome</keyword>
<organism evidence="1 2">
    <name type="scientific">Oryza sativa subsp. japonica</name>
    <name type="common">Rice</name>
    <dbReference type="NCBI Taxonomy" id="39947"/>
    <lineage>
        <taxon>Eukaryota</taxon>
        <taxon>Viridiplantae</taxon>
        <taxon>Streptophyta</taxon>
        <taxon>Embryophyta</taxon>
        <taxon>Tracheophyta</taxon>
        <taxon>Spermatophyta</taxon>
        <taxon>Magnoliopsida</taxon>
        <taxon>Liliopsida</taxon>
        <taxon>Poales</taxon>
        <taxon>Poaceae</taxon>
        <taxon>BOP clade</taxon>
        <taxon>Oryzoideae</taxon>
        <taxon>Oryzeae</taxon>
        <taxon>Oryzinae</taxon>
        <taxon>Oryza</taxon>
        <taxon>Oryza sativa</taxon>
    </lineage>
</organism>
<dbReference type="EMBL" id="AP014959">
    <property type="protein sequence ID" value="BAS87436.1"/>
    <property type="molecule type" value="Genomic_DNA"/>
</dbReference>
<name>A0A0P0W5T8_ORYSJ</name>
<gene>
    <name evidence="1" type="ordered locus">Os03g0855650</name>
    <name evidence="1" type="ORF">OSNPB_030855650</name>
</gene>
<accession>A0A0P0W5T8</accession>
<reference evidence="2" key="1">
    <citation type="journal article" date="2005" name="Nature">
        <title>The map-based sequence of the rice genome.</title>
        <authorList>
            <consortium name="International rice genome sequencing project (IRGSP)"/>
            <person name="Matsumoto T."/>
            <person name="Wu J."/>
            <person name="Kanamori H."/>
            <person name="Katayose Y."/>
            <person name="Fujisawa M."/>
            <person name="Namiki N."/>
            <person name="Mizuno H."/>
            <person name="Yamamoto K."/>
            <person name="Antonio B.A."/>
            <person name="Baba T."/>
            <person name="Sakata K."/>
            <person name="Nagamura Y."/>
            <person name="Aoki H."/>
            <person name="Arikawa K."/>
            <person name="Arita K."/>
            <person name="Bito T."/>
            <person name="Chiden Y."/>
            <person name="Fujitsuka N."/>
            <person name="Fukunaka R."/>
            <person name="Hamada M."/>
            <person name="Harada C."/>
            <person name="Hayashi A."/>
            <person name="Hijishita S."/>
            <person name="Honda M."/>
            <person name="Hosokawa S."/>
            <person name="Ichikawa Y."/>
            <person name="Idonuma A."/>
            <person name="Iijima M."/>
            <person name="Ikeda M."/>
            <person name="Ikeno M."/>
            <person name="Ito K."/>
            <person name="Ito S."/>
            <person name="Ito T."/>
            <person name="Ito Y."/>
            <person name="Ito Y."/>
            <person name="Iwabuchi A."/>
            <person name="Kamiya K."/>
            <person name="Karasawa W."/>
            <person name="Kurita K."/>
            <person name="Katagiri S."/>
            <person name="Kikuta A."/>
            <person name="Kobayashi H."/>
            <person name="Kobayashi N."/>
            <person name="Machita K."/>
            <person name="Maehara T."/>
            <person name="Masukawa M."/>
            <person name="Mizubayashi T."/>
            <person name="Mukai Y."/>
            <person name="Nagasaki H."/>
            <person name="Nagata Y."/>
            <person name="Naito S."/>
            <person name="Nakashima M."/>
            <person name="Nakama Y."/>
            <person name="Nakamichi Y."/>
            <person name="Nakamura M."/>
            <person name="Meguro A."/>
            <person name="Negishi M."/>
            <person name="Ohta I."/>
            <person name="Ohta T."/>
            <person name="Okamoto M."/>
            <person name="Ono N."/>
            <person name="Saji S."/>
            <person name="Sakaguchi M."/>
            <person name="Sakai K."/>
            <person name="Shibata M."/>
            <person name="Shimokawa T."/>
            <person name="Song J."/>
            <person name="Takazaki Y."/>
            <person name="Terasawa K."/>
            <person name="Tsugane M."/>
            <person name="Tsuji K."/>
            <person name="Ueda S."/>
            <person name="Waki K."/>
            <person name="Yamagata H."/>
            <person name="Yamamoto M."/>
            <person name="Yamamoto S."/>
            <person name="Yamane H."/>
            <person name="Yoshiki S."/>
            <person name="Yoshihara R."/>
            <person name="Yukawa K."/>
            <person name="Zhong H."/>
            <person name="Yano M."/>
            <person name="Yuan Q."/>
            <person name="Ouyang S."/>
            <person name="Liu J."/>
            <person name="Jones K.M."/>
            <person name="Gansberger K."/>
            <person name="Moffat K."/>
            <person name="Hill J."/>
            <person name="Bera J."/>
            <person name="Fadrosh D."/>
            <person name="Jin S."/>
            <person name="Johri S."/>
            <person name="Kim M."/>
            <person name="Overton L."/>
            <person name="Reardon M."/>
            <person name="Tsitrin T."/>
            <person name="Vuong H."/>
            <person name="Weaver B."/>
            <person name="Ciecko A."/>
            <person name="Tallon L."/>
            <person name="Jackson J."/>
            <person name="Pai G."/>
            <person name="Aken S.V."/>
            <person name="Utterback T."/>
            <person name="Reidmuller S."/>
            <person name="Feldblyum T."/>
            <person name="Hsiao J."/>
            <person name="Zismann V."/>
            <person name="Iobst S."/>
            <person name="de Vazeille A.R."/>
            <person name="Buell C.R."/>
            <person name="Ying K."/>
            <person name="Li Y."/>
            <person name="Lu T."/>
            <person name="Huang Y."/>
            <person name="Zhao Q."/>
            <person name="Feng Q."/>
            <person name="Zhang L."/>
            <person name="Zhu J."/>
            <person name="Weng Q."/>
            <person name="Mu J."/>
            <person name="Lu Y."/>
            <person name="Fan D."/>
            <person name="Liu Y."/>
            <person name="Guan J."/>
            <person name="Zhang Y."/>
            <person name="Yu S."/>
            <person name="Liu X."/>
            <person name="Zhang Y."/>
            <person name="Hong G."/>
            <person name="Han B."/>
            <person name="Choisne N."/>
            <person name="Demange N."/>
            <person name="Orjeda G."/>
            <person name="Samain S."/>
            <person name="Cattolico L."/>
            <person name="Pelletier E."/>
            <person name="Couloux A."/>
            <person name="Segurens B."/>
            <person name="Wincker P."/>
            <person name="D'Hont A."/>
            <person name="Scarpelli C."/>
            <person name="Weissenbach J."/>
            <person name="Salanoubat M."/>
            <person name="Quetier F."/>
            <person name="Yu Y."/>
            <person name="Kim H.R."/>
            <person name="Rambo T."/>
            <person name="Currie J."/>
            <person name="Collura K."/>
            <person name="Luo M."/>
            <person name="Yang T."/>
            <person name="Ammiraju J.S.S."/>
            <person name="Engler F."/>
            <person name="Soderlund C."/>
            <person name="Wing R.A."/>
            <person name="Palmer L.E."/>
            <person name="de la Bastide M."/>
            <person name="Spiegel L."/>
            <person name="Nascimento L."/>
            <person name="Zutavern T."/>
            <person name="O'Shaughnessy A."/>
            <person name="Dike S."/>
            <person name="Dedhia N."/>
            <person name="Preston R."/>
            <person name="Balija V."/>
            <person name="McCombie W.R."/>
            <person name="Chow T."/>
            <person name="Chen H."/>
            <person name="Chung M."/>
            <person name="Chen C."/>
            <person name="Shaw J."/>
            <person name="Wu H."/>
            <person name="Hsiao K."/>
            <person name="Chao Y."/>
            <person name="Chu M."/>
            <person name="Cheng C."/>
            <person name="Hour A."/>
            <person name="Lee P."/>
            <person name="Lin S."/>
            <person name="Lin Y."/>
            <person name="Liou J."/>
            <person name="Liu S."/>
            <person name="Hsing Y."/>
            <person name="Raghuvanshi S."/>
            <person name="Mohanty A."/>
            <person name="Bharti A.K."/>
            <person name="Gaur A."/>
            <person name="Gupta V."/>
            <person name="Kumar D."/>
            <person name="Ravi V."/>
            <person name="Vij S."/>
            <person name="Kapur A."/>
            <person name="Khurana P."/>
            <person name="Khurana P."/>
            <person name="Khurana J.P."/>
            <person name="Tyagi A.K."/>
            <person name="Gaikwad K."/>
            <person name="Singh A."/>
            <person name="Dalal V."/>
            <person name="Srivastava S."/>
            <person name="Dixit A."/>
            <person name="Pal A.K."/>
            <person name="Ghazi I.A."/>
            <person name="Yadav M."/>
            <person name="Pandit A."/>
            <person name="Bhargava A."/>
            <person name="Sureshbabu K."/>
            <person name="Batra K."/>
            <person name="Sharma T.R."/>
            <person name="Mohapatra T."/>
            <person name="Singh N.K."/>
            <person name="Messing J."/>
            <person name="Nelson A.B."/>
            <person name="Fuks G."/>
            <person name="Kavchok S."/>
            <person name="Keizer G."/>
            <person name="Linton E."/>
            <person name="Llaca V."/>
            <person name="Song R."/>
            <person name="Tanyolac B."/>
            <person name="Young S."/>
            <person name="Ho-Il K."/>
            <person name="Hahn J.H."/>
            <person name="Sangsakoo G."/>
            <person name="Vanavichit A."/>
            <person name="de Mattos Luiz.A.T."/>
            <person name="Zimmer P.D."/>
            <person name="Malone G."/>
            <person name="Dellagostin O."/>
            <person name="de Oliveira A.C."/>
            <person name="Bevan M."/>
            <person name="Bancroft I."/>
            <person name="Minx P."/>
            <person name="Cordum H."/>
            <person name="Wilson R."/>
            <person name="Cheng Z."/>
            <person name="Jin W."/>
            <person name="Jiang J."/>
            <person name="Leong S.A."/>
            <person name="Iwama H."/>
            <person name="Gojobori T."/>
            <person name="Itoh T."/>
            <person name="Niimura Y."/>
            <person name="Fujii Y."/>
            <person name="Habara T."/>
            <person name="Sakai H."/>
            <person name="Sato Y."/>
            <person name="Wilson G."/>
            <person name="Kumar K."/>
            <person name="McCouch S."/>
            <person name="Juretic N."/>
            <person name="Hoen D."/>
            <person name="Wright S."/>
            <person name="Bruskiewich R."/>
            <person name="Bureau T."/>
            <person name="Miyao A."/>
            <person name="Hirochika H."/>
            <person name="Nishikawa T."/>
            <person name="Kadowaki K."/>
            <person name="Sugiura M."/>
            <person name="Burr B."/>
            <person name="Sasaki T."/>
        </authorList>
    </citation>
    <scope>NUCLEOTIDE SEQUENCE [LARGE SCALE GENOMIC DNA]</scope>
    <source>
        <strain evidence="2">cv. Nipponbare</strain>
    </source>
</reference>
<proteinExistence type="predicted"/>
<dbReference type="InParanoid" id="A0A0P0W5T8"/>
<dbReference type="PaxDb" id="39947-A0A0P0W5T8"/>
<sequence>MADSISELPIALKTARQPVLATSTSLCVKSLHHGHLNSISLLPGKLDNHHRLLLASTLRSRRLVLALRGSRRRRRLLLASLCEEPPSPPAARLTTPRATATAWCLHHCVEEPSSPPTARLATPRSHRRLLLLASPHRGAFVSVARQAGSPELPSVPPPRDLSTIWGWEQWG</sequence>
<reference evidence="1 2" key="2">
    <citation type="journal article" date="2013" name="Plant Cell Physiol.">
        <title>Rice Annotation Project Database (RAP-DB): an integrative and interactive database for rice genomics.</title>
        <authorList>
            <person name="Sakai H."/>
            <person name="Lee S.S."/>
            <person name="Tanaka T."/>
            <person name="Numa H."/>
            <person name="Kim J."/>
            <person name="Kawahara Y."/>
            <person name="Wakimoto H."/>
            <person name="Yang C.C."/>
            <person name="Iwamoto M."/>
            <person name="Abe T."/>
            <person name="Yamada Y."/>
            <person name="Muto A."/>
            <person name="Inokuchi H."/>
            <person name="Ikemura T."/>
            <person name="Matsumoto T."/>
            <person name="Sasaki T."/>
            <person name="Itoh T."/>
        </authorList>
    </citation>
    <scope>NUCLEOTIDE SEQUENCE [LARGE SCALE GENOMIC DNA]</scope>
    <source>
        <strain evidence="2">cv. Nipponbare</strain>
    </source>
</reference>
<dbReference type="Proteomes" id="UP000059680">
    <property type="component" value="Chromosome 3"/>
</dbReference>
<reference evidence="1 2" key="3">
    <citation type="journal article" date="2013" name="Rice">
        <title>Improvement of the Oryza sativa Nipponbare reference genome using next generation sequence and optical map data.</title>
        <authorList>
            <person name="Kawahara Y."/>
            <person name="de la Bastide M."/>
            <person name="Hamilton J.P."/>
            <person name="Kanamori H."/>
            <person name="McCombie W.R."/>
            <person name="Ouyang S."/>
            <person name="Schwartz D.C."/>
            <person name="Tanaka T."/>
            <person name="Wu J."/>
            <person name="Zhou S."/>
            <person name="Childs K.L."/>
            <person name="Davidson R.M."/>
            <person name="Lin H."/>
            <person name="Quesada-Ocampo L."/>
            <person name="Vaillancourt B."/>
            <person name="Sakai H."/>
            <person name="Lee S.S."/>
            <person name="Kim J."/>
            <person name="Numa H."/>
            <person name="Itoh T."/>
            <person name="Buell C.R."/>
            <person name="Matsumoto T."/>
        </authorList>
    </citation>
    <scope>NUCLEOTIDE SEQUENCE [LARGE SCALE GENOMIC DNA]</scope>
    <source>
        <strain evidence="2">cv. Nipponbare</strain>
    </source>
</reference>
<dbReference type="AlphaFoldDB" id="A0A0P0W5T8"/>